<evidence type="ECO:0000313" key="5">
    <source>
        <dbReference type="Proteomes" id="UP000295391"/>
    </source>
</evidence>
<dbReference type="RefSeq" id="WP_133571306.1">
    <property type="nucleotide sequence ID" value="NZ_SNYR01000001.1"/>
</dbReference>
<keyword evidence="5" id="KW-1185">Reference proteome</keyword>
<dbReference type="PANTHER" id="PTHR43420">
    <property type="entry name" value="ACETYLTRANSFERASE"/>
    <property type="match status" value="1"/>
</dbReference>
<dbReference type="GO" id="GO:0016747">
    <property type="term" value="F:acyltransferase activity, transferring groups other than amino-acyl groups"/>
    <property type="evidence" value="ECO:0007669"/>
    <property type="project" value="InterPro"/>
</dbReference>
<comment type="caution">
    <text evidence="4">The sequence shown here is derived from an EMBL/GenBank/DDBJ whole genome shotgun (WGS) entry which is preliminary data.</text>
</comment>
<evidence type="ECO:0000313" key="4">
    <source>
        <dbReference type="EMBL" id="TDQ66623.1"/>
    </source>
</evidence>
<dbReference type="SUPFAM" id="SSF55729">
    <property type="entry name" value="Acyl-CoA N-acyltransferases (Nat)"/>
    <property type="match status" value="1"/>
</dbReference>
<proteinExistence type="predicted"/>
<evidence type="ECO:0000256" key="1">
    <source>
        <dbReference type="ARBA" id="ARBA00022679"/>
    </source>
</evidence>
<dbReference type="InterPro" id="IPR050680">
    <property type="entry name" value="YpeA/RimI_acetyltransf"/>
</dbReference>
<accession>A0A4R6VRG4</accession>
<feature type="domain" description="N-acetyltransferase" evidence="3">
    <location>
        <begin position="3"/>
        <end position="157"/>
    </location>
</feature>
<dbReference type="CDD" id="cd04301">
    <property type="entry name" value="NAT_SF"/>
    <property type="match status" value="1"/>
</dbReference>
<dbReference type="EMBL" id="SNYR01000001">
    <property type="protein sequence ID" value="TDQ66623.1"/>
    <property type="molecule type" value="Genomic_DNA"/>
</dbReference>
<protein>
    <submittedName>
        <fullName evidence="4">Acetyltransferase (GNAT) family protein</fullName>
    </submittedName>
</protein>
<organism evidence="4 5">
    <name type="scientific">Maritalea mobilis</name>
    <dbReference type="NCBI Taxonomy" id="483324"/>
    <lineage>
        <taxon>Bacteria</taxon>
        <taxon>Pseudomonadati</taxon>
        <taxon>Pseudomonadota</taxon>
        <taxon>Alphaproteobacteria</taxon>
        <taxon>Hyphomicrobiales</taxon>
        <taxon>Devosiaceae</taxon>
        <taxon>Maritalea</taxon>
    </lineage>
</organism>
<dbReference type="PROSITE" id="PS51186">
    <property type="entry name" value="GNAT"/>
    <property type="match status" value="1"/>
</dbReference>
<dbReference type="OrthoDB" id="9797417at2"/>
<dbReference type="AlphaFoldDB" id="A0A4R6VRG4"/>
<dbReference type="InterPro" id="IPR016181">
    <property type="entry name" value="Acyl_CoA_acyltransferase"/>
</dbReference>
<evidence type="ECO:0000259" key="3">
    <source>
        <dbReference type="PROSITE" id="PS51186"/>
    </source>
</evidence>
<dbReference type="PANTHER" id="PTHR43420:SF44">
    <property type="entry name" value="ACETYLTRANSFERASE YPEA"/>
    <property type="match status" value="1"/>
</dbReference>
<name>A0A4R6VRG4_9HYPH</name>
<keyword evidence="1 4" id="KW-0808">Transferase</keyword>
<sequence>MTVRIVPIADSHWPLLPDIHRAAILAVSDEYYDQTARESWAFGLIPEGYKHSADDGEVFHVALDEQDQPIGFCGYRGYEMTALFVHPKHQHKGVATALYNKAIDEMLKGRPEKIVLTSSYPAVGFYEKQGFILLQEREEITRGGEFIPVFDMEAPIDRPPHEGRELDLMLAGSKKIAYFGDKDPELKFQPFVLSGRIHRYVWQERAEDLAQLIKETGQVDINPVAPVIYYLPQYEAEKNRLVALLHKHMIDGEYDEQDEREMGDLLGYPTYAVKAFLERMRAMRQN</sequence>
<gene>
    <name evidence="4" type="ORF">ATL17_0626</name>
</gene>
<dbReference type="Pfam" id="PF13673">
    <property type="entry name" value="Acetyltransf_10"/>
    <property type="match status" value="1"/>
</dbReference>
<dbReference type="Proteomes" id="UP000295391">
    <property type="component" value="Unassembled WGS sequence"/>
</dbReference>
<evidence type="ECO:0000256" key="2">
    <source>
        <dbReference type="ARBA" id="ARBA00023315"/>
    </source>
</evidence>
<reference evidence="4 5" key="1">
    <citation type="submission" date="2019-03" db="EMBL/GenBank/DDBJ databases">
        <title>Genomic Encyclopedia of Type Strains, Phase III (KMG-III): the genomes of soil and plant-associated and newly described type strains.</title>
        <authorList>
            <person name="Whitman W."/>
        </authorList>
    </citation>
    <scope>NUCLEOTIDE SEQUENCE [LARGE SCALE GENOMIC DNA]</scope>
    <source>
        <strain evidence="4 5">CGMCC 1.7002</strain>
    </source>
</reference>
<dbReference type="InterPro" id="IPR000182">
    <property type="entry name" value="GNAT_dom"/>
</dbReference>
<keyword evidence="2" id="KW-0012">Acyltransferase</keyword>
<dbReference type="Gene3D" id="3.40.630.30">
    <property type="match status" value="1"/>
</dbReference>